<gene>
    <name evidence="2" type="ORF">BcabD6B2_20240</name>
</gene>
<keyword evidence="3" id="KW-1185">Reference proteome</keyword>
<comment type="caution">
    <text evidence="2">The sequence shown here is derived from an EMBL/GenBank/DDBJ whole genome shotgun (WGS) entry which is preliminary data.</text>
</comment>
<accession>A0AAV4LRG4</accession>
<evidence type="ECO:0000313" key="3">
    <source>
        <dbReference type="Proteomes" id="UP001497744"/>
    </source>
</evidence>
<feature type="region of interest" description="Disordered" evidence="1">
    <location>
        <begin position="159"/>
        <end position="180"/>
    </location>
</feature>
<reference evidence="2 3" key="1">
    <citation type="submission" date="2021-06" db="EMBL/GenBank/DDBJ databases">
        <title>Genome sequence of Babesia caballi.</title>
        <authorList>
            <person name="Yamagishi J."/>
            <person name="Kidaka T."/>
            <person name="Ochi A."/>
        </authorList>
    </citation>
    <scope>NUCLEOTIDE SEQUENCE [LARGE SCALE GENOMIC DNA]</scope>
    <source>
        <strain evidence="2">USDA-D6B2</strain>
    </source>
</reference>
<organism evidence="2 3">
    <name type="scientific">Babesia caballi</name>
    <dbReference type="NCBI Taxonomy" id="5871"/>
    <lineage>
        <taxon>Eukaryota</taxon>
        <taxon>Sar</taxon>
        <taxon>Alveolata</taxon>
        <taxon>Apicomplexa</taxon>
        <taxon>Aconoidasida</taxon>
        <taxon>Piroplasmida</taxon>
        <taxon>Babesiidae</taxon>
        <taxon>Babesia</taxon>
    </lineage>
</organism>
<dbReference type="AlphaFoldDB" id="A0AAV4LRG4"/>
<evidence type="ECO:0000313" key="2">
    <source>
        <dbReference type="EMBL" id="GIX62589.1"/>
    </source>
</evidence>
<name>A0AAV4LRG4_BABCB</name>
<keyword evidence="2" id="KW-0396">Initiation factor</keyword>
<dbReference type="EMBL" id="BPLF01000002">
    <property type="protein sequence ID" value="GIX62589.1"/>
    <property type="molecule type" value="Genomic_DNA"/>
</dbReference>
<proteinExistence type="predicted"/>
<evidence type="ECO:0000256" key="1">
    <source>
        <dbReference type="SAM" id="MobiDB-lite"/>
    </source>
</evidence>
<keyword evidence="2" id="KW-0648">Protein biosynthesis</keyword>
<dbReference type="GO" id="GO:0003743">
    <property type="term" value="F:translation initiation factor activity"/>
    <property type="evidence" value="ECO:0007669"/>
    <property type="project" value="UniProtKB-KW"/>
</dbReference>
<protein>
    <submittedName>
        <fullName evidence="2">Translation initiation factor EIF-2B subunit, putative</fullName>
    </submittedName>
</protein>
<dbReference type="RefSeq" id="XP_067714658.1">
    <property type="nucleotide sequence ID" value="XM_067858557.1"/>
</dbReference>
<sequence>MPQEPEQIAQTSGRAFSEAAKLFTELEEGGFRSTAKMIEEIIDVPPSRVGVRSEGAGETHWDVAHGTWRVVIKALDLFLDATVVWRELQARKPIEHFSNGCGRPGFERCITLGLHNLFPDEIGAAEIEEGGEGVGIEGGGTGRTNDFLKAVVKRTEKIGVGRRNRSSDGGGHAKRLDQTGNTGTINTPILCIKITAIIPLAH</sequence>
<dbReference type="GeneID" id="94194070"/>
<dbReference type="Proteomes" id="UP001497744">
    <property type="component" value="Unassembled WGS sequence"/>
</dbReference>